<comment type="caution">
    <text evidence="9">The sequence shown here is derived from an EMBL/GenBank/DDBJ whole genome shotgun (WGS) entry which is preliminary data.</text>
</comment>
<gene>
    <name evidence="9" type="ORF">D9V42_07455</name>
</gene>
<keyword evidence="7" id="KW-0812">Transmembrane</keyword>
<evidence type="ECO:0000256" key="2">
    <source>
        <dbReference type="ARBA" id="ARBA00022512"/>
    </source>
</evidence>
<evidence type="ECO:0000256" key="4">
    <source>
        <dbReference type="ARBA" id="ARBA00022729"/>
    </source>
</evidence>
<dbReference type="InterPro" id="IPR019931">
    <property type="entry name" value="LPXTG_anchor"/>
</dbReference>
<evidence type="ECO:0000256" key="7">
    <source>
        <dbReference type="SAM" id="Phobius"/>
    </source>
</evidence>
<dbReference type="Pfam" id="PF00746">
    <property type="entry name" value="Gram_pos_anchor"/>
    <property type="match status" value="1"/>
</dbReference>
<dbReference type="EMBL" id="RCVN01000007">
    <property type="protein sequence ID" value="RMI85044.1"/>
    <property type="molecule type" value="Genomic_DNA"/>
</dbReference>
<evidence type="ECO:0000256" key="1">
    <source>
        <dbReference type="ARBA" id="ARBA00004168"/>
    </source>
</evidence>
<feature type="domain" description="Gram-positive cocci surface proteins LPxTG" evidence="8">
    <location>
        <begin position="146"/>
        <end position="178"/>
    </location>
</feature>
<feature type="compositionally biased region" description="Polar residues" evidence="6">
    <location>
        <begin position="99"/>
        <end position="123"/>
    </location>
</feature>
<reference evidence="9 10" key="1">
    <citation type="submission" date="2018-10" db="EMBL/GenBank/DDBJ databases">
        <title>Staphylococcus pseudoxylosus sp. nov., isolated from bovine mastitis.</title>
        <authorList>
            <person name="Macfadyen A.C."/>
            <person name="Leroy S."/>
            <person name="Harrison E.M."/>
            <person name="Parkhill J."/>
            <person name="Holmes M.A."/>
            <person name="Paterson G.K."/>
        </authorList>
    </citation>
    <scope>NUCLEOTIDE SEQUENCE [LARGE SCALE GENOMIC DNA]</scope>
    <source>
        <strain evidence="9 10">S04009</strain>
    </source>
</reference>
<dbReference type="AlphaFoldDB" id="A0AAQ0MHP8"/>
<keyword evidence="7" id="KW-1133">Transmembrane helix</keyword>
<evidence type="ECO:0000313" key="9">
    <source>
        <dbReference type="EMBL" id="RMI85044.1"/>
    </source>
</evidence>
<sequence length="189" mass="20943">MRMGKTFIKVVFNSVLSTFLLSLVTLSNIPETQAEVLDHSILHKDGSFTPANVTPHKDITEVEQPKAFQDATKLDEIKNNNKPEETIMNKYTDEAKNGFDSNELNSEKPSSALNYGETKNSLLNPDESKYSEVPNKNKVTKNQPEEKIELPSTGVEGNLNSTLVATVLLSIGSLFLFKGICSILIRKVN</sequence>
<evidence type="ECO:0000259" key="8">
    <source>
        <dbReference type="Pfam" id="PF00746"/>
    </source>
</evidence>
<protein>
    <submittedName>
        <fullName evidence="9">LPXTG cell wall anchor domain-containing protein</fullName>
    </submittedName>
</protein>
<evidence type="ECO:0000256" key="6">
    <source>
        <dbReference type="SAM" id="MobiDB-lite"/>
    </source>
</evidence>
<evidence type="ECO:0000256" key="5">
    <source>
        <dbReference type="ARBA" id="ARBA00023088"/>
    </source>
</evidence>
<dbReference type="Proteomes" id="UP000269505">
    <property type="component" value="Unassembled WGS sequence"/>
</dbReference>
<organism evidence="9 10">
    <name type="scientific">Staphylococcus pseudoxylosus</name>
    <dbReference type="NCBI Taxonomy" id="2282419"/>
    <lineage>
        <taxon>Bacteria</taxon>
        <taxon>Bacillati</taxon>
        <taxon>Bacillota</taxon>
        <taxon>Bacilli</taxon>
        <taxon>Bacillales</taxon>
        <taxon>Staphylococcaceae</taxon>
        <taxon>Staphylococcus</taxon>
    </lineage>
</organism>
<evidence type="ECO:0000313" key="10">
    <source>
        <dbReference type="Proteomes" id="UP000269505"/>
    </source>
</evidence>
<feature type="region of interest" description="Disordered" evidence="6">
    <location>
        <begin position="96"/>
        <end position="155"/>
    </location>
</feature>
<name>A0AAQ0MHP8_9STAP</name>
<feature type="transmembrane region" description="Helical" evidence="7">
    <location>
        <begin position="163"/>
        <end position="185"/>
    </location>
</feature>
<dbReference type="NCBIfam" id="TIGR01167">
    <property type="entry name" value="LPXTG_anchor"/>
    <property type="match status" value="1"/>
</dbReference>
<keyword evidence="5" id="KW-0572">Peptidoglycan-anchor</keyword>
<proteinExistence type="predicted"/>
<keyword evidence="7" id="KW-0472">Membrane</keyword>
<evidence type="ECO:0000256" key="3">
    <source>
        <dbReference type="ARBA" id="ARBA00022525"/>
    </source>
</evidence>
<keyword evidence="3" id="KW-0964">Secreted</keyword>
<keyword evidence="10" id="KW-1185">Reference proteome</keyword>
<accession>A0AAQ0MHP8</accession>
<comment type="subcellular location">
    <subcellularLocation>
        <location evidence="1">Secreted</location>
        <location evidence="1">Cell wall</location>
        <topology evidence="1">Peptidoglycan-anchor</topology>
    </subcellularLocation>
</comment>
<keyword evidence="4" id="KW-0732">Signal</keyword>
<keyword evidence="2" id="KW-0134">Cell wall</keyword>